<dbReference type="AlphaFoldDB" id="A0AAV9XV73"/>
<protein>
    <submittedName>
        <fullName evidence="1">Apicomplexan conserved protein</fullName>
    </submittedName>
</protein>
<reference evidence="1 2" key="1">
    <citation type="submission" date="2023-10" db="EMBL/GenBank/DDBJ databases">
        <title>Comparative genomics analysis reveals potential genetic determinants of host preference in Cryptosporidium xiaoi.</title>
        <authorList>
            <person name="Xiao L."/>
            <person name="Li J."/>
        </authorList>
    </citation>
    <scope>NUCLEOTIDE SEQUENCE [LARGE SCALE GENOMIC DNA]</scope>
    <source>
        <strain evidence="1 2">52996</strain>
    </source>
</reference>
<name>A0AAV9XV73_9CRYT</name>
<sequence length="568" mass="65695">MAILGKENEAKERFRPGDVFQGYYFPGVQCGRTICYYKDIIYLLRRYKRKIRKVEQIINFKEPGTFSIMSDIYKEIHFSSILFCTELEESSESFQILIGIILKLLNKEIDLETLTEVDNEESETESISYDKDINGDTKKRKMSISAVNEEAKKNKSDDDCLGNNDNLMDLRISMIIMQSLEDINNDPKTASLQENNTNKIDNDILLKSSDFHLLHHNISLIYILYLLHKSQYMTCLEDSFSDLEISNVQRIPITIETFKIIKTIIEKCKSKGNIFPEAEQIIYQLINDDILEINLYDGPQYYYQDRYGNPLMPDPLEKRFADIKSICSGENTSDHLNDHSKFLGYLQDLKSKLFDKIKFVTESNTSVNDYDNNFSNNNDTELIASGLEVNKDDILSNYKLLYHELSKKIIEYNNNYSKYKHNYCKLFSNPSLLQCDTSDILNRLSGDEVVNTDNNNNNSCSESSNLFNSTYVNWEELFVNDKLNEKQFVDEQDETRTIILDLDNNVNINHYNEKDDTSVFKNTETQVEGGDGNGSNIEYGLNIINNSNDDSLKSLLEKIETLVNKTIT</sequence>
<proteinExistence type="predicted"/>
<evidence type="ECO:0000313" key="2">
    <source>
        <dbReference type="Proteomes" id="UP001311799"/>
    </source>
</evidence>
<keyword evidence="2" id="KW-1185">Reference proteome</keyword>
<gene>
    <name evidence="1" type="ORF">RS030_4523</name>
</gene>
<comment type="caution">
    <text evidence="1">The sequence shown here is derived from an EMBL/GenBank/DDBJ whole genome shotgun (WGS) entry which is preliminary data.</text>
</comment>
<evidence type="ECO:0000313" key="1">
    <source>
        <dbReference type="EMBL" id="KAK6588498.1"/>
    </source>
</evidence>
<dbReference type="EMBL" id="JAWDEY010000032">
    <property type="protein sequence ID" value="KAK6588498.1"/>
    <property type="molecule type" value="Genomic_DNA"/>
</dbReference>
<dbReference type="Proteomes" id="UP001311799">
    <property type="component" value="Unassembled WGS sequence"/>
</dbReference>
<organism evidence="1 2">
    <name type="scientific">Cryptosporidium xiaoi</name>
    <dbReference type="NCBI Taxonomy" id="659607"/>
    <lineage>
        <taxon>Eukaryota</taxon>
        <taxon>Sar</taxon>
        <taxon>Alveolata</taxon>
        <taxon>Apicomplexa</taxon>
        <taxon>Conoidasida</taxon>
        <taxon>Coccidia</taxon>
        <taxon>Eucoccidiorida</taxon>
        <taxon>Eimeriorina</taxon>
        <taxon>Cryptosporidiidae</taxon>
        <taxon>Cryptosporidium</taxon>
    </lineage>
</organism>
<accession>A0AAV9XV73</accession>